<dbReference type="Proteomes" id="UP000217083">
    <property type="component" value="Unassembled WGS sequence"/>
</dbReference>
<evidence type="ECO:0000256" key="2">
    <source>
        <dbReference type="ARBA" id="ARBA00009712"/>
    </source>
</evidence>
<evidence type="ECO:0000256" key="5">
    <source>
        <dbReference type="ARBA" id="ARBA00023004"/>
    </source>
</evidence>
<organism evidence="9 10">
    <name type="scientific">Lottiidibacillus patelloidae</name>
    <dbReference type="NCBI Taxonomy" id="2670334"/>
    <lineage>
        <taxon>Bacteria</taxon>
        <taxon>Bacillati</taxon>
        <taxon>Bacillota</taxon>
        <taxon>Bacilli</taxon>
        <taxon>Bacillales</taxon>
        <taxon>Bacillaceae</taxon>
        <taxon>Lottiidibacillus</taxon>
    </lineage>
</organism>
<dbReference type="Gene3D" id="1.10.800.10">
    <property type="entry name" value="Aromatic amino acid hydroxylase"/>
    <property type="match status" value="1"/>
</dbReference>
<evidence type="ECO:0000313" key="10">
    <source>
        <dbReference type="Proteomes" id="UP000217083"/>
    </source>
</evidence>
<dbReference type="AlphaFoldDB" id="A0A263BRD2"/>
<dbReference type="NCBIfam" id="NF010657">
    <property type="entry name" value="PRK14056.1"/>
    <property type="match status" value="1"/>
</dbReference>
<protein>
    <submittedName>
        <fullName evidence="9">Phenylalanine 4-monooxygenase</fullName>
    </submittedName>
</protein>
<accession>A0A263BRD2</accession>
<feature type="binding site" evidence="7">
    <location>
        <position position="131"/>
    </location>
    <ligand>
        <name>Fe cation</name>
        <dbReference type="ChEBI" id="CHEBI:24875"/>
    </ligand>
</feature>
<proteinExistence type="inferred from homology"/>
<dbReference type="GO" id="GO:0005506">
    <property type="term" value="F:iron ion binding"/>
    <property type="evidence" value="ECO:0007669"/>
    <property type="project" value="InterPro"/>
</dbReference>
<reference evidence="9 10" key="2">
    <citation type="submission" date="2017-09" db="EMBL/GenBank/DDBJ databases">
        <title>Bacillus patelloidae sp. nov., isolated from the intestinal tract of a marine limpet.</title>
        <authorList>
            <person name="Liu R."/>
            <person name="Dong C."/>
            <person name="Shao Z."/>
        </authorList>
    </citation>
    <scope>NUCLEOTIDE SEQUENCE [LARGE SCALE GENOMIC DNA]</scope>
    <source>
        <strain evidence="9 10">SA5d-4</strain>
    </source>
</reference>
<evidence type="ECO:0000256" key="1">
    <source>
        <dbReference type="ARBA" id="ARBA00001954"/>
    </source>
</evidence>
<dbReference type="GO" id="GO:0016714">
    <property type="term" value="F:oxidoreductase activity, acting on paired donors, with incorporation or reduction of molecular oxygen, reduced pteridine as one donor, and incorporation of one atom of oxygen"/>
    <property type="evidence" value="ECO:0007669"/>
    <property type="project" value="InterPro"/>
</dbReference>
<gene>
    <name evidence="9" type="ORF">CIB95_12615</name>
</gene>
<reference evidence="10" key="1">
    <citation type="submission" date="2017-08" db="EMBL/GenBank/DDBJ databases">
        <authorList>
            <person name="Huang Z."/>
        </authorList>
    </citation>
    <scope>NUCLEOTIDE SEQUENCE [LARGE SCALE GENOMIC DNA]</scope>
    <source>
        <strain evidence="10">SA5d-4</strain>
    </source>
</reference>
<dbReference type="InterPro" id="IPR019774">
    <property type="entry name" value="Aromatic-AA_hydroxylase_C"/>
</dbReference>
<dbReference type="PANTHER" id="PTHR11473:SF24">
    <property type="entry name" value="PHENYLALANINE-4-HYDROXYLASE"/>
    <property type="match status" value="1"/>
</dbReference>
<dbReference type="InterPro" id="IPR036951">
    <property type="entry name" value="ArAA_hydroxylase_sf"/>
</dbReference>
<comment type="cofactor">
    <cofactor evidence="1 7">
        <name>Fe(2+)</name>
        <dbReference type="ChEBI" id="CHEBI:29033"/>
    </cofactor>
</comment>
<dbReference type="InterPro" id="IPR036329">
    <property type="entry name" value="Aro-AA_hydroxylase_C_sf"/>
</dbReference>
<dbReference type="SUPFAM" id="SSF56534">
    <property type="entry name" value="Aromatic aminoacid monoxygenases, catalytic and oligomerization domains"/>
    <property type="match status" value="1"/>
</dbReference>
<dbReference type="RefSeq" id="WP_094925715.1">
    <property type="nucleotide sequence ID" value="NZ_NPIA01000007.1"/>
</dbReference>
<evidence type="ECO:0000256" key="6">
    <source>
        <dbReference type="ARBA" id="ARBA00023033"/>
    </source>
</evidence>
<evidence type="ECO:0000256" key="7">
    <source>
        <dbReference type="PIRSR" id="PIRSR601273-2"/>
    </source>
</evidence>
<dbReference type="Pfam" id="PF00351">
    <property type="entry name" value="Biopterin_H"/>
    <property type="match status" value="2"/>
</dbReference>
<dbReference type="InterPro" id="IPR001273">
    <property type="entry name" value="ArAA_hydroxylase"/>
</dbReference>
<keyword evidence="6 9" id="KW-0503">Monooxygenase</keyword>
<evidence type="ECO:0000256" key="4">
    <source>
        <dbReference type="ARBA" id="ARBA00023002"/>
    </source>
</evidence>
<dbReference type="EMBL" id="NPIA01000007">
    <property type="protein sequence ID" value="OZM56260.1"/>
    <property type="molecule type" value="Genomic_DNA"/>
</dbReference>
<keyword evidence="5 7" id="KW-0408">Iron</keyword>
<comment type="similarity">
    <text evidence="2">Belongs to the biopterin-dependent aromatic amino acid hydroxylase family.</text>
</comment>
<keyword evidence="10" id="KW-1185">Reference proteome</keyword>
<dbReference type="GO" id="GO:0009072">
    <property type="term" value="P:aromatic amino acid metabolic process"/>
    <property type="evidence" value="ECO:0007669"/>
    <property type="project" value="InterPro"/>
</dbReference>
<evidence type="ECO:0000256" key="3">
    <source>
        <dbReference type="ARBA" id="ARBA00022723"/>
    </source>
</evidence>
<comment type="caution">
    <text evidence="9">The sequence shown here is derived from an EMBL/GenBank/DDBJ whole genome shotgun (WGS) entry which is preliminary data.</text>
</comment>
<keyword evidence="4" id="KW-0560">Oxidoreductase</keyword>
<name>A0A263BRD2_9BACI</name>
<dbReference type="PROSITE" id="PS51410">
    <property type="entry name" value="BH4_AAA_HYDROXYL_2"/>
    <property type="match status" value="1"/>
</dbReference>
<keyword evidence="3 7" id="KW-0479">Metal-binding</keyword>
<evidence type="ECO:0000259" key="8">
    <source>
        <dbReference type="PROSITE" id="PS51410"/>
    </source>
</evidence>
<feature type="binding site" evidence="7">
    <location>
        <position position="126"/>
    </location>
    <ligand>
        <name>Fe cation</name>
        <dbReference type="ChEBI" id="CHEBI:24875"/>
    </ligand>
</feature>
<feature type="binding site" evidence="7">
    <location>
        <position position="216"/>
    </location>
    <ligand>
        <name>Fe cation</name>
        <dbReference type="ChEBI" id="CHEBI:24875"/>
    </ligand>
</feature>
<sequence length="582" mass="65541">MTVLTELKVPNHLKQWVVDQNYSKYTAIDQGVWRYVMRQNHNFLKDVAHEKYTTGLTESGISINKIPKVEEMNECLRPFGWRAVTIDGFIPAVAFFSFQANGILPIASEIRKLKNILYTPAPDIIHEAAGHAPILCDPEYSTFVKLLSSIGAKAIATKEEHEVFEAARALSNLMETGIASDEEIKKAENLLTEKQSAVKTVSEAEQIARLYWWTVEFGMIGTTDNPKIFGAGLLSSVGESANSLTNKVKKLPFQLEHVIATSFDISKQQPHLFVCENFEQLTKEVLRFSETMAFKKGGTESLEKALKSEATATVEMSSGLQVTGTVTNIIKDEKDEAIFFKMEGPSTLSFENKTLSGHGKDRHFHGFSSPIGKLKSTNKQLEDFSAIDLIQHNIVIGERTTLLFESDVQVSGTVREIMKRDNKIILITLKEVTVTHNDKILFEPEWGEFDLAVGSTITSVFGGAADPENFFQTEDINQSVGQIGANKLEHNCLDTMYEWIRNIREKGQVTFEDEQELRRIENTLKVNFPKDWLLRLELVELLHTNSILHEVELQLRSQLDKLSMVDDNLSELINKGLKLLKS</sequence>
<dbReference type="PANTHER" id="PTHR11473">
    <property type="entry name" value="AROMATIC AMINO ACID HYDROXYLASE"/>
    <property type="match status" value="1"/>
</dbReference>
<feature type="domain" description="Biopterin-dependent aromatic amino acid hydroxylase family profile" evidence="8">
    <location>
        <begin position="1"/>
        <end position="338"/>
    </location>
</feature>
<evidence type="ECO:0000313" key="9">
    <source>
        <dbReference type="EMBL" id="OZM56260.1"/>
    </source>
</evidence>